<gene>
    <name evidence="1" type="ORF">TNCV_3183251</name>
</gene>
<dbReference type="EMBL" id="BMAU01021305">
    <property type="protein sequence ID" value="GFY11487.1"/>
    <property type="molecule type" value="Genomic_DNA"/>
</dbReference>
<comment type="caution">
    <text evidence="1">The sequence shown here is derived from an EMBL/GenBank/DDBJ whole genome shotgun (WGS) entry which is preliminary data.</text>
</comment>
<organism evidence="1 2">
    <name type="scientific">Trichonephila clavipes</name>
    <name type="common">Golden silk orbweaver</name>
    <name type="synonym">Nephila clavipes</name>
    <dbReference type="NCBI Taxonomy" id="2585209"/>
    <lineage>
        <taxon>Eukaryota</taxon>
        <taxon>Metazoa</taxon>
        <taxon>Ecdysozoa</taxon>
        <taxon>Arthropoda</taxon>
        <taxon>Chelicerata</taxon>
        <taxon>Arachnida</taxon>
        <taxon>Araneae</taxon>
        <taxon>Araneomorphae</taxon>
        <taxon>Entelegynae</taxon>
        <taxon>Araneoidea</taxon>
        <taxon>Nephilidae</taxon>
        <taxon>Trichonephila</taxon>
    </lineage>
</organism>
<evidence type="ECO:0000313" key="1">
    <source>
        <dbReference type="EMBL" id="GFY11487.1"/>
    </source>
</evidence>
<evidence type="ECO:0000313" key="2">
    <source>
        <dbReference type="Proteomes" id="UP000887159"/>
    </source>
</evidence>
<dbReference type="AlphaFoldDB" id="A0A8X6SLZ1"/>
<dbReference type="Proteomes" id="UP000887159">
    <property type="component" value="Unassembled WGS sequence"/>
</dbReference>
<protein>
    <submittedName>
        <fullName evidence="1">Uncharacterized protein</fullName>
    </submittedName>
</protein>
<reference evidence="1" key="1">
    <citation type="submission" date="2020-08" db="EMBL/GenBank/DDBJ databases">
        <title>Multicomponent nature underlies the extraordinary mechanical properties of spider dragline silk.</title>
        <authorList>
            <person name="Kono N."/>
            <person name="Nakamura H."/>
            <person name="Mori M."/>
            <person name="Yoshida Y."/>
            <person name="Ohtoshi R."/>
            <person name="Malay A.D."/>
            <person name="Moran D.A.P."/>
            <person name="Tomita M."/>
            <person name="Numata K."/>
            <person name="Arakawa K."/>
        </authorList>
    </citation>
    <scope>NUCLEOTIDE SEQUENCE</scope>
</reference>
<proteinExistence type="predicted"/>
<accession>A0A8X6SLZ1</accession>
<keyword evidence="2" id="KW-1185">Reference proteome</keyword>
<name>A0A8X6SLZ1_TRICX</name>
<sequence>MLQVVRVIKLSFECYVDQAKLFRIRYTPTTSRTQNVPLTTKRYHQHVTPTKVKYVTIPVPVQTFTDVKNQTEVGYVWKEVKVKEVFFEVPLPVTEVFHYVHKVDNYWDHLEPTTAEIEIIQPEKPCENRYSDWFQVKWNCSMAMSLEDITAQCGECETVNHIECRIRNPAVTDYEYITCNNQEGFRCMDVCRETYTGSCCCNEYEIRVHCGCGYEQHIEKPTPKYNEYIAEVQHQRYTYPPFVPERKVYEVQG</sequence>